<dbReference type="GO" id="GO:0004175">
    <property type="term" value="F:endopeptidase activity"/>
    <property type="evidence" value="ECO:0007669"/>
    <property type="project" value="TreeGrafter"/>
</dbReference>
<evidence type="ECO:0000256" key="1">
    <source>
        <dbReference type="SAM" id="SignalP"/>
    </source>
</evidence>
<dbReference type="InterPro" id="IPR029045">
    <property type="entry name" value="ClpP/crotonase-like_dom_sf"/>
</dbReference>
<dbReference type="Gene3D" id="3.90.226.10">
    <property type="entry name" value="2-enoyl-CoA Hydratase, Chain A, domain 1"/>
    <property type="match status" value="1"/>
</dbReference>
<sequence>MKKLHSLLFISLCGLLVTSCARDTITPEPSGSTSAVRPENDFIWKGLNSWYYWQKEVPNLADGFNKREQYASFINSLMPDDLFYSLLYHYPKNDRFSWIERDGIIRAFKVNQNAVNKSSGLNYTLFNISNRNRYLALVNYVVPNSPAAKAGIRRGDVLTRVNGSDITSYVELESEGASISVQSSSRDDQNKIVLGEERVVSLRHAEINENPVAFYRVFHEGGRRISYLVYNSFKADFNGELNAIFGKMKQQGVTDLILDLRYNGGGSVNTAVALGQMILGKRGQPYVYIEYNKKHSSLNGSETLKDQIEIYQKGNVDKEIGKERINVLGNLNKVYVLTTQATASASELTIDALKPYVSVTSIGEPTFGKFVGSITLYDDPRSDYTNFQNRNPRHNWKMQPIVFAYWNSRKDPHPAPSSGNVYGGIRPDILVEHKDDFGRIKEFGNLSDPGLAKAFELITHRKYSDPPSIQASVKKRQWKETIPFSLKFVGTNKTLNPLGTDAYLDVQHQK</sequence>
<evidence type="ECO:0000313" key="4">
    <source>
        <dbReference type="Proteomes" id="UP000553459"/>
    </source>
</evidence>
<comment type="caution">
    <text evidence="3">The sequence shown here is derived from an EMBL/GenBank/DDBJ whole genome shotgun (WGS) entry which is preliminary data.</text>
</comment>
<dbReference type="SMART" id="SM00228">
    <property type="entry name" value="PDZ"/>
    <property type="match status" value="1"/>
</dbReference>
<evidence type="ECO:0000313" key="3">
    <source>
        <dbReference type="EMBL" id="NAW51652.1"/>
    </source>
</evidence>
<gene>
    <name evidence="3" type="ORF">GNY06_09805</name>
</gene>
<evidence type="ECO:0000259" key="2">
    <source>
        <dbReference type="PROSITE" id="PS50106"/>
    </source>
</evidence>
<dbReference type="RefSeq" id="WP_166519919.1">
    <property type="nucleotide sequence ID" value="NZ_JAAABJ010000595.1"/>
</dbReference>
<dbReference type="GO" id="GO:0008236">
    <property type="term" value="F:serine-type peptidase activity"/>
    <property type="evidence" value="ECO:0007669"/>
    <property type="project" value="InterPro"/>
</dbReference>
<dbReference type="Gene3D" id="3.30.750.170">
    <property type="match status" value="1"/>
</dbReference>
<dbReference type="SUPFAM" id="SSF52096">
    <property type="entry name" value="ClpP/crotonase"/>
    <property type="match status" value="1"/>
</dbReference>
<keyword evidence="1" id="KW-0732">Signal</keyword>
<dbReference type="SUPFAM" id="SSF50156">
    <property type="entry name" value="PDZ domain-like"/>
    <property type="match status" value="1"/>
</dbReference>
<dbReference type="Gene3D" id="2.30.42.10">
    <property type="match status" value="1"/>
</dbReference>
<protein>
    <submittedName>
        <fullName evidence="3">PDZ domain-containing protein</fullName>
    </submittedName>
</protein>
<accession>A0A845PTU3</accession>
<dbReference type="InterPro" id="IPR001478">
    <property type="entry name" value="PDZ"/>
</dbReference>
<dbReference type="PANTHER" id="PTHR32060">
    <property type="entry name" value="TAIL-SPECIFIC PROTEASE"/>
    <property type="match status" value="1"/>
</dbReference>
<dbReference type="Pfam" id="PF18294">
    <property type="entry name" value="Pept_S41_N"/>
    <property type="match status" value="1"/>
</dbReference>
<dbReference type="GO" id="GO:0007165">
    <property type="term" value="P:signal transduction"/>
    <property type="evidence" value="ECO:0007669"/>
    <property type="project" value="TreeGrafter"/>
</dbReference>
<dbReference type="Pfam" id="PF17820">
    <property type="entry name" value="PDZ_6"/>
    <property type="match status" value="1"/>
</dbReference>
<feature type="signal peptide" evidence="1">
    <location>
        <begin position="1"/>
        <end position="21"/>
    </location>
</feature>
<feature type="chain" id="PRO_5032327569" evidence="1">
    <location>
        <begin position="22"/>
        <end position="510"/>
    </location>
</feature>
<dbReference type="PROSITE" id="PS51257">
    <property type="entry name" value="PROKAR_LIPOPROTEIN"/>
    <property type="match status" value="1"/>
</dbReference>
<dbReference type="EMBL" id="JAAABJ010000595">
    <property type="protein sequence ID" value="NAW51652.1"/>
    <property type="molecule type" value="Genomic_DNA"/>
</dbReference>
<dbReference type="Proteomes" id="UP000553459">
    <property type="component" value="Unassembled WGS sequence"/>
</dbReference>
<dbReference type="PANTHER" id="PTHR32060:SF30">
    <property type="entry name" value="CARBOXY-TERMINAL PROCESSING PROTEASE CTPA"/>
    <property type="match status" value="1"/>
</dbReference>
<dbReference type="Pfam" id="PF03572">
    <property type="entry name" value="Peptidase_S41"/>
    <property type="match status" value="1"/>
</dbReference>
<dbReference type="InterPro" id="IPR041489">
    <property type="entry name" value="PDZ_6"/>
</dbReference>
<dbReference type="GO" id="GO:0006508">
    <property type="term" value="P:proteolysis"/>
    <property type="evidence" value="ECO:0007669"/>
    <property type="project" value="InterPro"/>
</dbReference>
<dbReference type="CDD" id="cd07561">
    <property type="entry name" value="Peptidase_S41_CPP_like"/>
    <property type="match status" value="1"/>
</dbReference>
<dbReference type="InterPro" id="IPR036034">
    <property type="entry name" value="PDZ_sf"/>
</dbReference>
<proteinExistence type="predicted"/>
<keyword evidence="4" id="KW-1185">Reference proteome</keyword>
<organism evidence="3 4">
    <name type="scientific">Elizabethkingia argenteiflava</name>
    <dbReference type="NCBI Taxonomy" id="2681556"/>
    <lineage>
        <taxon>Bacteria</taxon>
        <taxon>Pseudomonadati</taxon>
        <taxon>Bacteroidota</taxon>
        <taxon>Flavobacteriia</taxon>
        <taxon>Flavobacteriales</taxon>
        <taxon>Weeksellaceae</taxon>
        <taxon>Elizabethkingia</taxon>
    </lineage>
</organism>
<feature type="domain" description="PDZ" evidence="2">
    <location>
        <begin position="109"/>
        <end position="168"/>
    </location>
</feature>
<dbReference type="AlphaFoldDB" id="A0A845PTU3"/>
<reference evidence="3 4" key="1">
    <citation type="submission" date="2019-11" db="EMBL/GenBank/DDBJ databases">
        <title>Characterization of Elizabethkingia argenteiflava sp. nov., isolated from inner surface of Soybean Pods.</title>
        <authorList>
            <person name="Mo S."/>
        </authorList>
    </citation>
    <scope>NUCLEOTIDE SEQUENCE [LARGE SCALE GENOMIC DNA]</scope>
    <source>
        <strain evidence="3 4">YB22</strain>
    </source>
</reference>
<dbReference type="GO" id="GO:0030288">
    <property type="term" value="C:outer membrane-bounded periplasmic space"/>
    <property type="evidence" value="ECO:0007669"/>
    <property type="project" value="TreeGrafter"/>
</dbReference>
<name>A0A845PTU3_9FLAO</name>
<dbReference type="InterPro" id="IPR041613">
    <property type="entry name" value="Pept_S41_N"/>
</dbReference>
<dbReference type="PROSITE" id="PS50106">
    <property type="entry name" value="PDZ"/>
    <property type="match status" value="1"/>
</dbReference>
<dbReference type="SMART" id="SM00245">
    <property type="entry name" value="TSPc"/>
    <property type="match status" value="1"/>
</dbReference>
<dbReference type="InterPro" id="IPR005151">
    <property type="entry name" value="Tail-specific_protease"/>
</dbReference>